<dbReference type="OrthoDB" id="6381026at2759"/>
<protein>
    <submittedName>
        <fullName evidence="3">Uncharacterized protein</fullName>
    </submittedName>
</protein>
<feature type="compositionally biased region" description="Basic and acidic residues" evidence="2">
    <location>
        <begin position="261"/>
        <end position="272"/>
    </location>
</feature>
<organism evidence="3 4">
    <name type="scientific">Phaedon cochleariae</name>
    <name type="common">Mustard beetle</name>
    <dbReference type="NCBI Taxonomy" id="80249"/>
    <lineage>
        <taxon>Eukaryota</taxon>
        <taxon>Metazoa</taxon>
        <taxon>Ecdysozoa</taxon>
        <taxon>Arthropoda</taxon>
        <taxon>Hexapoda</taxon>
        <taxon>Insecta</taxon>
        <taxon>Pterygota</taxon>
        <taxon>Neoptera</taxon>
        <taxon>Endopterygota</taxon>
        <taxon>Coleoptera</taxon>
        <taxon>Polyphaga</taxon>
        <taxon>Cucujiformia</taxon>
        <taxon>Chrysomeloidea</taxon>
        <taxon>Chrysomelidae</taxon>
        <taxon>Chrysomelinae</taxon>
        <taxon>Chrysomelini</taxon>
        <taxon>Phaedon</taxon>
    </lineage>
</organism>
<evidence type="ECO:0000313" key="4">
    <source>
        <dbReference type="Proteomes" id="UP001153737"/>
    </source>
</evidence>
<evidence type="ECO:0000256" key="2">
    <source>
        <dbReference type="SAM" id="MobiDB-lite"/>
    </source>
</evidence>
<evidence type="ECO:0000256" key="1">
    <source>
        <dbReference type="SAM" id="Coils"/>
    </source>
</evidence>
<keyword evidence="1" id="KW-0175">Coiled coil</keyword>
<sequence>MNAPIVADPRDLMDLDCNFDMGTEDLYAVKWYKDDQEFFSKCEYYKMEALADLKKYIAEQNQIVVSKFTAQINDLKDIVLSSSEKVEKLENEIKILKSRNTQLEKAVRENNILIFNSDYVEGNLLEFTLNLLNSNLELNISKEEINRVYIIGNNEKEKIILIKFLRFITKQEILKSCKKLKGKRLSIVEDLSQEERSERRVLVEKSKEARKNNKKAHVFRNKLFIDSIGYTYKDLITNAQRGVNEVNHTQSQKRPTTSPADRQREENTKRTNSESGPSTIDTVRRLTRANKNV</sequence>
<proteinExistence type="predicted"/>
<name>A0A9N9X0P6_PHACE</name>
<gene>
    <name evidence="3" type="ORF">PHAECO_LOCUS7196</name>
</gene>
<keyword evidence="4" id="KW-1185">Reference proteome</keyword>
<feature type="compositionally biased region" description="Polar residues" evidence="2">
    <location>
        <begin position="243"/>
        <end position="260"/>
    </location>
</feature>
<reference evidence="3" key="1">
    <citation type="submission" date="2022-01" db="EMBL/GenBank/DDBJ databases">
        <authorList>
            <person name="King R."/>
        </authorList>
    </citation>
    <scope>NUCLEOTIDE SEQUENCE</scope>
</reference>
<dbReference type="AlphaFoldDB" id="A0A9N9X0P6"/>
<feature type="coiled-coil region" evidence="1">
    <location>
        <begin position="72"/>
        <end position="106"/>
    </location>
</feature>
<dbReference type="Proteomes" id="UP001153737">
    <property type="component" value="Chromosome 3"/>
</dbReference>
<evidence type="ECO:0000313" key="3">
    <source>
        <dbReference type="EMBL" id="CAG9819995.1"/>
    </source>
</evidence>
<reference evidence="3" key="2">
    <citation type="submission" date="2022-10" db="EMBL/GenBank/DDBJ databases">
        <authorList>
            <consortium name="ENA_rothamsted_submissions"/>
            <consortium name="culmorum"/>
            <person name="King R."/>
        </authorList>
    </citation>
    <scope>NUCLEOTIDE SEQUENCE</scope>
</reference>
<accession>A0A9N9X0P6</accession>
<feature type="region of interest" description="Disordered" evidence="2">
    <location>
        <begin position="243"/>
        <end position="279"/>
    </location>
</feature>
<dbReference type="EMBL" id="OU896709">
    <property type="protein sequence ID" value="CAG9819995.1"/>
    <property type="molecule type" value="Genomic_DNA"/>
</dbReference>